<feature type="region of interest" description="Disordered" evidence="1">
    <location>
        <begin position="218"/>
        <end position="243"/>
    </location>
</feature>
<dbReference type="AlphaFoldDB" id="A0A2H3D153"/>
<feature type="region of interest" description="Disordered" evidence="1">
    <location>
        <begin position="1"/>
        <end position="181"/>
    </location>
</feature>
<organism evidence="2 3">
    <name type="scientific">Armillaria gallica</name>
    <name type="common">Bulbous honey fungus</name>
    <name type="synonym">Armillaria bulbosa</name>
    <dbReference type="NCBI Taxonomy" id="47427"/>
    <lineage>
        <taxon>Eukaryota</taxon>
        <taxon>Fungi</taxon>
        <taxon>Dikarya</taxon>
        <taxon>Basidiomycota</taxon>
        <taxon>Agaricomycotina</taxon>
        <taxon>Agaricomycetes</taxon>
        <taxon>Agaricomycetidae</taxon>
        <taxon>Agaricales</taxon>
        <taxon>Marasmiineae</taxon>
        <taxon>Physalacriaceae</taxon>
        <taxon>Armillaria</taxon>
    </lineage>
</organism>
<evidence type="ECO:0000313" key="3">
    <source>
        <dbReference type="Proteomes" id="UP000217790"/>
    </source>
</evidence>
<evidence type="ECO:0000256" key="1">
    <source>
        <dbReference type="SAM" id="MobiDB-lite"/>
    </source>
</evidence>
<protein>
    <submittedName>
        <fullName evidence="2">Uncharacterized protein</fullName>
    </submittedName>
</protein>
<accession>A0A2H3D153</accession>
<evidence type="ECO:0000313" key="2">
    <source>
        <dbReference type="EMBL" id="PBK85142.1"/>
    </source>
</evidence>
<dbReference type="Proteomes" id="UP000217790">
    <property type="component" value="Unassembled WGS sequence"/>
</dbReference>
<dbReference type="EMBL" id="KZ293693">
    <property type="protein sequence ID" value="PBK85142.1"/>
    <property type="molecule type" value="Genomic_DNA"/>
</dbReference>
<feature type="compositionally biased region" description="Polar residues" evidence="1">
    <location>
        <begin position="33"/>
        <end position="69"/>
    </location>
</feature>
<feature type="compositionally biased region" description="Polar residues" evidence="1">
    <location>
        <begin position="159"/>
        <end position="175"/>
    </location>
</feature>
<reference evidence="3" key="1">
    <citation type="journal article" date="2017" name="Nat. Ecol. Evol.">
        <title>Genome expansion and lineage-specific genetic innovations in the forest pathogenic fungi Armillaria.</title>
        <authorList>
            <person name="Sipos G."/>
            <person name="Prasanna A.N."/>
            <person name="Walter M.C."/>
            <person name="O'Connor E."/>
            <person name="Balint B."/>
            <person name="Krizsan K."/>
            <person name="Kiss B."/>
            <person name="Hess J."/>
            <person name="Varga T."/>
            <person name="Slot J."/>
            <person name="Riley R."/>
            <person name="Boka B."/>
            <person name="Rigling D."/>
            <person name="Barry K."/>
            <person name="Lee J."/>
            <person name="Mihaltcheva S."/>
            <person name="LaButti K."/>
            <person name="Lipzen A."/>
            <person name="Waldron R."/>
            <person name="Moloney N.M."/>
            <person name="Sperisen C."/>
            <person name="Kredics L."/>
            <person name="Vagvoelgyi C."/>
            <person name="Patrignani A."/>
            <person name="Fitzpatrick D."/>
            <person name="Nagy I."/>
            <person name="Doyle S."/>
            <person name="Anderson J.B."/>
            <person name="Grigoriev I.V."/>
            <person name="Gueldener U."/>
            <person name="Muensterkoetter M."/>
            <person name="Nagy L.G."/>
        </authorList>
    </citation>
    <scope>NUCLEOTIDE SEQUENCE [LARGE SCALE GENOMIC DNA]</scope>
    <source>
        <strain evidence="3">Ar21-2</strain>
    </source>
</reference>
<sequence>METGQTRTVTPIPPTSLDPLSDEENYETPRPSLIQSPTRSIHSQIHTPFNLTMTPSTQEGQTTSGPSSRRSTEKSSVPIEAQHGNSDEETSSSDSSGPTLGIRESEWTSTWPPRVETQSWESKRMPIWPRGYMPTKPEASTHPTQARGYPTHDQGPLMNRQSSKPTYAPWQSSTRDGPFNRGFRLNEETFGAAIRDDDATLGWETYHGKGTSVLIAGAENDEQMEGGSGQPQQPGLPPLDQRELADHYAAALLQIAQLRNSENNLRDQLAAA</sequence>
<feature type="compositionally biased region" description="Polar residues" evidence="1">
    <location>
        <begin position="107"/>
        <end position="120"/>
    </location>
</feature>
<name>A0A2H3D153_ARMGA</name>
<gene>
    <name evidence="2" type="ORF">ARMGADRAFT_1087820</name>
</gene>
<proteinExistence type="predicted"/>
<keyword evidence="3" id="KW-1185">Reference proteome</keyword>
<dbReference type="InParanoid" id="A0A2H3D153"/>